<reference evidence="1" key="1">
    <citation type="journal article" date="2013" name="Int. J. Syst. Evol. Microbiol.">
        <title>Polycladomyces abyssicola gen. nov., sp. nov., a thermophilic filamentous bacterium isolated from hemipelagic sediment.</title>
        <authorList>
            <person name="Tsubouchi T."/>
            <person name="Shimane Y."/>
            <person name="Mori K."/>
            <person name="Usui K."/>
            <person name="Hiraki T."/>
            <person name="Tame A."/>
            <person name="Uematsu K."/>
            <person name="Maruyama T."/>
            <person name="Hatada Y."/>
        </authorList>
    </citation>
    <scope>NUCLEOTIDE SEQUENCE</scope>
    <source>
        <strain evidence="1">JIR-001</strain>
    </source>
</reference>
<dbReference type="InterPro" id="IPR052767">
    <property type="entry name" value="Bact_com_dev_regulator"/>
</dbReference>
<dbReference type="KEGG" id="pabs:JIR001_24010"/>
<dbReference type="PANTHER" id="PTHR38448:SF2">
    <property type="entry name" value="REGULATORY PROTEIN YLBF"/>
    <property type="match status" value="1"/>
</dbReference>
<gene>
    <name evidence="1" type="ORF">JIR001_24010</name>
</gene>
<dbReference type="Proteomes" id="UP000677436">
    <property type="component" value="Chromosome"/>
</dbReference>
<accession>A0A8D5UH42</accession>
<dbReference type="SUPFAM" id="SSF158622">
    <property type="entry name" value="YheA/YmcA-like"/>
    <property type="match status" value="1"/>
</dbReference>
<keyword evidence="2" id="KW-1185">Reference proteome</keyword>
<dbReference type="PANTHER" id="PTHR38448">
    <property type="entry name" value="REGULATORY PROTEIN YLBF-RELATED"/>
    <property type="match status" value="1"/>
</dbReference>
<reference evidence="1" key="2">
    <citation type="journal article" date="2021" name="Microbiol. Resour. Announc.">
        <title>Complete Genome Sequence of Polycladomyces abyssicola JIR-001T, Isolated from Hemipelagic Sediment in Deep Seawater.</title>
        <authorList>
            <person name="Tsubouchi T."/>
            <person name="Kaneko Y."/>
        </authorList>
    </citation>
    <scope>NUCLEOTIDE SEQUENCE</scope>
    <source>
        <strain evidence="1">JIR-001</strain>
    </source>
</reference>
<name>A0A8D5UH42_9BACL</name>
<dbReference type="AlphaFoldDB" id="A0A8D5UH42"/>
<dbReference type="Gene3D" id="1.20.1500.10">
    <property type="entry name" value="YheA/YmcA-like"/>
    <property type="match status" value="1"/>
</dbReference>
<evidence type="ECO:0000313" key="2">
    <source>
        <dbReference type="Proteomes" id="UP000677436"/>
    </source>
</evidence>
<sequence length="139" mass="16185">MASLDMTEILLETYRLADQIIESEEVSRYLQLKKQLREDAQVQALIREFQKKKERFEECQRFGHYHPDYHAAKEEAEALQRRMRKHPLIAAYLEAEAVLDQLLHQVSRTIAHSVSESIKVPANDPLDGNTSVKRCGFTF</sequence>
<dbReference type="InterPro" id="IPR023378">
    <property type="entry name" value="YheA/YmcA-like_dom_sf"/>
</dbReference>
<protein>
    <submittedName>
        <fullName evidence="1">Regulator</fullName>
    </submittedName>
</protein>
<dbReference type="EMBL" id="AP024601">
    <property type="protein sequence ID" value="BCU82618.1"/>
    <property type="molecule type" value="Genomic_DNA"/>
</dbReference>
<dbReference type="Pfam" id="PF06133">
    <property type="entry name" value="Com_YlbF"/>
    <property type="match status" value="1"/>
</dbReference>
<dbReference type="InterPro" id="IPR010368">
    <property type="entry name" value="Com_YlbF"/>
</dbReference>
<proteinExistence type="predicted"/>
<organism evidence="1 2">
    <name type="scientific">Polycladomyces abyssicola</name>
    <dbReference type="NCBI Taxonomy" id="1125966"/>
    <lineage>
        <taxon>Bacteria</taxon>
        <taxon>Bacillati</taxon>
        <taxon>Bacillota</taxon>
        <taxon>Bacilli</taxon>
        <taxon>Bacillales</taxon>
        <taxon>Thermoactinomycetaceae</taxon>
        <taxon>Polycladomyces</taxon>
    </lineage>
</organism>
<evidence type="ECO:0000313" key="1">
    <source>
        <dbReference type="EMBL" id="BCU82618.1"/>
    </source>
</evidence>
<dbReference type="RefSeq" id="WP_212772937.1">
    <property type="nucleotide sequence ID" value="NZ_AP024601.1"/>
</dbReference>